<dbReference type="SMART" id="SM00636">
    <property type="entry name" value="Glyco_18"/>
    <property type="match status" value="1"/>
</dbReference>
<keyword evidence="8" id="KW-1185">Reference proteome</keyword>
<gene>
    <name evidence="7" type="ORF">BaRGS_00006294</name>
</gene>
<dbReference type="AlphaFoldDB" id="A0ABD0LT29"/>
<comment type="caution">
    <text evidence="7">The sequence shown here is derived from an EMBL/GenBank/DDBJ whole genome shotgun (WGS) entry which is preliminary data.</text>
</comment>
<feature type="signal peptide" evidence="5">
    <location>
        <begin position="1"/>
        <end position="23"/>
    </location>
</feature>
<dbReference type="Pfam" id="PF00704">
    <property type="entry name" value="Glyco_hydro_18"/>
    <property type="match status" value="1"/>
</dbReference>
<dbReference type="Gene3D" id="3.20.20.80">
    <property type="entry name" value="Glycosidases"/>
    <property type="match status" value="1"/>
</dbReference>
<sequence length="185" mass="20666">MSDPVKTCVWMTAVAILVSAVCGQQQRIVSCYFTNWAQYRKGVAKFLPNNVNPKLCTHIYFAFAKIDPINTTIAPIEWNDVSVLYPGVVALKGINPRLKVILSIGGYSEKESSWITISSPTRAITFSKNVISFVRRHGFDGVNLDWETPSAMTAAGFITLVQVPLFYLYILRYRGIYDFGVGTNL</sequence>
<dbReference type="PROSITE" id="PS01095">
    <property type="entry name" value="GH18_1"/>
    <property type="match status" value="1"/>
</dbReference>
<dbReference type="InterPro" id="IPR001223">
    <property type="entry name" value="Glyco_hydro18_cat"/>
</dbReference>
<dbReference type="PANTHER" id="PTHR11177">
    <property type="entry name" value="CHITINASE"/>
    <property type="match status" value="1"/>
</dbReference>
<feature type="domain" description="GH18" evidence="6">
    <location>
        <begin position="27"/>
        <end position="185"/>
    </location>
</feature>
<keyword evidence="5" id="KW-0732">Signal</keyword>
<protein>
    <recommendedName>
        <fullName evidence="6">GH18 domain-containing protein</fullName>
    </recommendedName>
</protein>
<evidence type="ECO:0000256" key="2">
    <source>
        <dbReference type="ARBA" id="ARBA00023295"/>
    </source>
</evidence>
<evidence type="ECO:0000256" key="3">
    <source>
        <dbReference type="RuleBase" id="RU000489"/>
    </source>
</evidence>
<accession>A0ABD0LT29</accession>
<reference evidence="7 8" key="1">
    <citation type="journal article" date="2023" name="Sci. Data">
        <title>Genome assembly of the Korean intertidal mud-creeper Batillaria attramentaria.</title>
        <authorList>
            <person name="Patra A.K."/>
            <person name="Ho P.T."/>
            <person name="Jun S."/>
            <person name="Lee S.J."/>
            <person name="Kim Y."/>
            <person name="Won Y.J."/>
        </authorList>
    </citation>
    <scope>NUCLEOTIDE SEQUENCE [LARGE SCALE GENOMIC DNA]</scope>
    <source>
        <strain evidence="7">Wonlab-2016</strain>
    </source>
</reference>
<dbReference type="SUPFAM" id="SSF51445">
    <property type="entry name" value="(Trans)glycosidases"/>
    <property type="match status" value="1"/>
</dbReference>
<evidence type="ECO:0000256" key="5">
    <source>
        <dbReference type="SAM" id="SignalP"/>
    </source>
</evidence>
<dbReference type="GO" id="GO:0004568">
    <property type="term" value="F:chitinase activity"/>
    <property type="evidence" value="ECO:0007669"/>
    <property type="project" value="UniProtKB-ARBA"/>
</dbReference>
<dbReference type="InterPro" id="IPR001579">
    <property type="entry name" value="Glyco_hydro_18_chit_AS"/>
</dbReference>
<keyword evidence="2 3" id="KW-0326">Glycosidase</keyword>
<keyword evidence="1 3" id="KW-0378">Hydrolase</keyword>
<evidence type="ECO:0000313" key="8">
    <source>
        <dbReference type="Proteomes" id="UP001519460"/>
    </source>
</evidence>
<dbReference type="InterPro" id="IPR017853">
    <property type="entry name" value="GH"/>
</dbReference>
<feature type="chain" id="PRO_5044763504" description="GH18 domain-containing protein" evidence="5">
    <location>
        <begin position="24"/>
        <end position="185"/>
    </location>
</feature>
<dbReference type="PANTHER" id="PTHR11177:SF317">
    <property type="entry name" value="CHITINASE 12-RELATED"/>
    <property type="match status" value="1"/>
</dbReference>
<dbReference type="GO" id="GO:0006032">
    <property type="term" value="P:chitin catabolic process"/>
    <property type="evidence" value="ECO:0007669"/>
    <property type="project" value="UniProtKB-ARBA"/>
</dbReference>
<dbReference type="InterPro" id="IPR011583">
    <property type="entry name" value="Chitinase_II/V-like_cat"/>
</dbReference>
<name>A0ABD0LT29_9CAEN</name>
<evidence type="ECO:0000259" key="6">
    <source>
        <dbReference type="PROSITE" id="PS51910"/>
    </source>
</evidence>
<organism evidence="7 8">
    <name type="scientific">Batillaria attramentaria</name>
    <dbReference type="NCBI Taxonomy" id="370345"/>
    <lineage>
        <taxon>Eukaryota</taxon>
        <taxon>Metazoa</taxon>
        <taxon>Spiralia</taxon>
        <taxon>Lophotrochozoa</taxon>
        <taxon>Mollusca</taxon>
        <taxon>Gastropoda</taxon>
        <taxon>Caenogastropoda</taxon>
        <taxon>Sorbeoconcha</taxon>
        <taxon>Cerithioidea</taxon>
        <taxon>Batillariidae</taxon>
        <taxon>Batillaria</taxon>
    </lineage>
</organism>
<evidence type="ECO:0000313" key="7">
    <source>
        <dbReference type="EMBL" id="KAK7502341.1"/>
    </source>
</evidence>
<dbReference type="EMBL" id="JACVVK020000026">
    <property type="protein sequence ID" value="KAK7502341.1"/>
    <property type="molecule type" value="Genomic_DNA"/>
</dbReference>
<dbReference type="PROSITE" id="PS51910">
    <property type="entry name" value="GH18_2"/>
    <property type="match status" value="1"/>
</dbReference>
<dbReference type="Proteomes" id="UP001519460">
    <property type="component" value="Unassembled WGS sequence"/>
</dbReference>
<comment type="similarity">
    <text evidence="4">Belongs to the glycosyl hydrolase 18 family.</text>
</comment>
<evidence type="ECO:0000256" key="4">
    <source>
        <dbReference type="RuleBase" id="RU004453"/>
    </source>
</evidence>
<evidence type="ECO:0000256" key="1">
    <source>
        <dbReference type="ARBA" id="ARBA00022801"/>
    </source>
</evidence>
<proteinExistence type="inferred from homology"/>
<dbReference type="InterPro" id="IPR050314">
    <property type="entry name" value="Glycosyl_Hydrlase_18"/>
</dbReference>